<protein>
    <submittedName>
        <fullName evidence="2">Myb/SANT-like domain-containing protein</fullName>
    </submittedName>
</protein>
<evidence type="ECO:0000313" key="3">
    <source>
        <dbReference type="Proteomes" id="UP000245207"/>
    </source>
</evidence>
<organism evidence="2 3">
    <name type="scientific">Artemisia annua</name>
    <name type="common">Sweet wormwood</name>
    <dbReference type="NCBI Taxonomy" id="35608"/>
    <lineage>
        <taxon>Eukaryota</taxon>
        <taxon>Viridiplantae</taxon>
        <taxon>Streptophyta</taxon>
        <taxon>Embryophyta</taxon>
        <taxon>Tracheophyta</taxon>
        <taxon>Spermatophyta</taxon>
        <taxon>Magnoliopsida</taxon>
        <taxon>eudicotyledons</taxon>
        <taxon>Gunneridae</taxon>
        <taxon>Pentapetalae</taxon>
        <taxon>asterids</taxon>
        <taxon>campanulids</taxon>
        <taxon>Asterales</taxon>
        <taxon>Asteraceae</taxon>
        <taxon>Asteroideae</taxon>
        <taxon>Anthemideae</taxon>
        <taxon>Artemisiinae</taxon>
        <taxon>Artemisia</taxon>
    </lineage>
</organism>
<dbReference type="AlphaFoldDB" id="A0A2U1QAV9"/>
<name>A0A2U1QAV9_ARTAN</name>
<evidence type="ECO:0000313" key="2">
    <source>
        <dbReference type="EMBL" id="PWA95146.1"/>
    </source>
</evidence>
<accession>A0A2U1QAV9</accession>
<dbReference type="OrthoDB" id="1746344at2759"/>
<dbReference type="InterPro" id="IPR056623">
    <property type="entry name" value="MLLE_2"/>
</dbReference>
<dbReference type="EMBL" id="PKPP01000262">
    <property type="protein sequence ID" value="PWA95146.1"/>
    <property type="molecule type" value="Genomic_DNA"/>
</dbReference>
<dbReference type="Pfam" id="PF23950">
    <property type="entry name" value="MLLE_2"/>
    <property type="match status" value="1"/>
</dbReference>
<reference evidence="2 3" key="1">
    <citation type="journal article" date="2018" name="Mol. Plant">
        <title>The genome of Artemisia annua provides insight into the evolution of Asteraceae family and artemisinin biosynthesis.</title>
        <authorList>
            <person name="Shen Q."/>
            <person name="Zhang L."/>
            <person name="Liao Z."/>
            <person name="Wang S."/>
            <person name="Yan T."/>
            <person name="Shi P."/>
            <person name="Liu M."/>
            <person name="Fu X."/>
            <person name="Pan Q."/>
            <person name="Wang Y."/>
            <person name="Lv Z."/>
            <person name="Lu X."/>
            <person name="Zhang F."/>
            <person name="Jiang W."/>
            <person name="Ma Y."/>
            <person name="Chen M."/>
            <person name="Hao X."/>
            <person name="Li L."/>
            <person name="Tang Y."/>
            <person name="Lv G."/>
            <person name="Zhou Y."/>
            <person name="Sun X."/>
            <person name="Brodelius P.E."/>
            <person name="Rose J.K.C."/>
            <person name="Tang K."/>
        </authorList>
    </citation>
    <scope>NUCLEOTIDE SEQUENCE [LARGE SCALE GENOMIC DNA]</scope>
    <source>
        <strain evidence="3">cv. Huhao1</strain>
        <tissue evidence="2">Leaf</tissue>
    </source>
</reference>
<gene>
    <name evidence="2" type="ORF">CTI12_AA053290</name>
</gene>
<feature type="domain" description="MLLE-like" evidence="1">
    <location>
        <begin position="65"/>
        <end position="112"/>
    </location>
</feature>
<evidence type="ECO:0000259" key="1">
    <source>
        <dbReference type="Pfam" id="PF23950"/>
    </source>
</evidence>
<keyword evidence="3" id="KW-1185">Reference proteome</keyword>
<comment type="caution">
    <text evidence="2">The sequence shown here is derived from an EMBL/GenBank/DDBJ whole genome shotgun (WGS) entry which is preliminary data.</text>
</comment>
<dbReference type="Proteomes" id="UP000245207">
    <property type="component" value="Unassembled WGS sequence"/>
</dbReference>
<sequence>MSNENKAAKKRKTRDMESQLEEINHSFQMFVQGFNANFGTMANVVANAMTDDNNHKKAKCEQLKDSLEELAKLDITSGDVLHAAEIFVANKDKLELFMNLSEKVRVSYVLELTSLSSGN</sequence>
<proteinExistence type="predicted"/>